<evidence type="ECO:0000313" key="3">
    <source>
        <dbReference type="Proteomes" id="UP000027725"/>
    </source>
</evidence>
<organism evidence="2 3">
    <name type="scientific">Thioclava dalianensis</name>
    <dbReference type="NCBI Taxonomy" id="1185766"/>
    <lineage>
        <taxon>Bacteria</taxon>
        <taxon>Pseudomonadati</taxon>
        <taxon>Pseudomonadota</taxon>
        <taxon>Alphaproteobacteria</taxon>
        <taxon>Rhodobacterales</taxon>
        <taxon>Paracoccaceae</taxon>
        <taxon>Thioclava</taxon>
    </lineage>
</organism>
<dbReference type="GO" id="GO:0047570">
    <property type="term" value="F:3-oxoadipate enol-lactonase activity"/>
    <property type="evidence" value="ECO:0007669"/>
    <property type="project" value="InterPro"/>
</dbReference>
<reference evidence="2 3" key="1">
    <citation type="submission" date="2014-03" db="EMBL/GenBank/DDBJ databases">
        <title>The draft genome sequence of Thioclava dalianensis DLFJ1-1.</title>
        <authorList>
            <person name="Lai Q."/>
            <person name="Shao Z."/>
        </authorList>
    </citation>
    <scope>NUCLEOTIDE SEQUENCE [LARGE SCALE GENOMIC DNA]</scope>
    <source>
        <strain evidence="2 3">DLFJ1-1</strain>
    </source>
</reference>
<gene>
    <name evidence="2" type="ORF">DL1_15725</name>
</gene>
<feature type="domain" description="AB hydrolase-1" evidence="1">
    <location>
        <begin position="24"/>
        <end position="245"/>
    </location>
</feature>
<dbReference type="Gene3D" id="3.40.50.1820">
    <property type="entry name" value="alpha/beta hydrolase"/>
    <property type="match status" value="1"/>
</dbReference>
<dbReference type="OrthoDB" id="9793083at2"/>
<dbReference type="Pfam" id="PF00561">
    <property type="entry name" value="Abhydrolase_1"/>
    <property type="match status" value="1"/>
</dbReference>
<dbReference type="ESTHER" id="9rhob-a0a074tfp4">
    <property type="family name" value="Carboxymethylbutenolide_lactonase"/>
</dbReference>
<name>A0A074TFP4_9RHOB</name>
<dbReference type="eggNOG" id="COG0596">
    <property type="taxonomic scope" value="Bacteria"/>
</dbReference>
<dbReference type="InterPro" id="IPR000073">
    <property type="entry name" value="AB_hydrolase_1"/>
</dbReference>
<dbReference type="SUPFAM" id="SSF53474">
    <property type="entry name" value="alpha/beta-Hydrolases"/>
    <property type="match status" value="1"/>
</dbReference>
<evidence type="ECO:0000259" key="1">
    <source>
        <dbReference type="Pfam" id="PF00561"/>
    </source>
</evidence>
<proteinExistence type="predicted"/>
<dbReference type="RefSeq" id="WP_038063781.1">
    <property type="nucleotide sequence ID" value="NZ_FOVB01000002.1"/>
</dbReference>
<dbReference type="PRINTS" id="PR00111">
    <property type="entry name" value="ABHYDROLASE"/>
</dbReference>
<dbReference type="Proteomes" id="UP000027725">
    <property type="component" value="Unassembled WGS sequence"/>
</dbReference>
<dbReference type="InterPro" id="IPR029058">
    <property type="entry name" value="AB_hydrolase_fold"/>
</dbReference>
<protein>
    <submittedName>
        <fullName evidence="2">3-oxoadipate enol-lactonase</fullName>
    </submittedName>
</protein>
<sequence>MRVETFTAIDGIHHGYRAPEPGAPTLVFANSLGTDLRVWDRVVARLPTEWGLLRHDKRGHGLSRSAQTLTIETMAQDVEALLDHYEITDFIGVGLSVGGLIMQCLALRQPQAMRKLVLSDTAAKIGSPELWNPRMEAVRTNGIASISEAILARWFAPSYLETEDFAMWKAMLERTPAEGYAQVCGAIRDADFTADLPNIAQPTLAIAGAQDASTPPDLVRATAEKIPGARFETIEVAGHLPCVEQPARFVELLSAHVTG</sequence>
<keyword evidence="3" id="KW-1185">Reference proteome</keyword>
<dbReference type="InterPro" id="IPR050228">
    <property type="entry name" value="Carboxylesterase_BioH"/>
</dbReference>
<dbReference type="NCBIfam" id="TIGR02427">
    <property type="entry name" value="protocat_pcaD"/>
    <property type="match status" value="1"/>
</dbReference>
<accession>A0A074TFP4</accession>
<dbReference type="STRING" id="1185766.SAMN05216224_102287"/>
<comment type="caution">
    <text evidence="2">The sequence shown here is derived from an EMBL/GenBank/DDBJ whole genome shotgun (WGS) entry which is preliminary data.</text>
</comment>
<dbReference type="InterPro" id="IPR026968">
    <property type="entry name" value="PcaD/CatD"/>
</dbReference>
<dbReference type="EMBL" id="JHEH01000005">
    <property type="protein sequence ID" value="KEP70556.1"/>
    <property type="molecule type" value="Genomic_DNA"/>
</dbReference>
<dbReference type="PANTHER" id="PTHR43194:SF2">
    <property type="entry name" value="PEROXISOMAL MEMBRANE PROTEIN LPX1"/>
    <property type="match status" value="1"/>
</dbReference>
<dbReference type="GO" id="GO:0042952">
    <property type="term" value="P:beta-ketoadipate pathway"/>
    <property type="evidence" value="ECO:0007669"/>
    <property type="project" value="InterPro"/>
</dbReference>
<evidence type="ECO:0000313" key="2">
    <source>
        <dbReference type="EMBL" id="KEP70556.1"/>
    </source>
</evidence>
<dbReference type="AlphaFoldDB" id="A0A074TFP4"/>
<dbReference type="PANTHER" id="PTHR43194">
    <property type="entry name" value="HYDROLASE ALPHA/BETA FOLD FAMILY"/>
    <property type="match status" value="1"/>
</dbReference>